<name>A0AA88PCH3_9TELE</name>
<organism evidence="1 2">
    <name type="scientific">Cirrhinus molitorella</name>
    <name type="common">mud carp</name>
    <dbReference type="NCBI Taxonomy" id="172907"/>
    <lineage>
        <taxon>Eukaryota</taxon>
        <taxon>Metazoa</taxon>
        <taxon>Chordata</taxon>
        <taxon>Craniata</taxon>
        <taxon>Vertebrata</taxon>
        <taxon>Euteleostomi</taxon>
        <taxon>Actinopterygii</taxon>
        <taxon>Neopterygii</taxon>
        <taxon>Teleostei</taxon>
        <taxon>Ostariophysi</taxon>
        <taxon>Cypriniformes</taxon>
        <taxon>Cyprinidae</taxon>
        <taxon>Labeoninae</taxon>
        <taxon>Labeonini</taxon>
        <taxon>Cirrhinus</taxon>
    </lineage>
</organism>
<dbReference type="AlphaFoldDB" id="A0AA88PCH3"/>
<proteinExistence type="predicted"/>
<dbReference type="EMBL" id="JAUYZG010000020">
    <property type="protein sequence ID" value="KAK2876254.1"/>
    <property type="molecule type" value="Genomic_DNA"/>
</dbReference>
<dbReference type="Proteomes" id="UP001187343">
    <property type="component" value="Unassembled WGS sequence"/>
</dbReference>
<reference evidence="1" key="1">
    <citation type="submission" date="2023-08" db="EMBL/GenBank/DDBJ databases">
        <title>Chromosome-level Genome Assembly of mud carp (Cirrhinus molitorella).</title>
        <authorList>
            <person name="Liu H."/>
        </authorList>
    </citation>
    <scope>NUCLEOTIDE SEQUENCE</scope>
    <source>
        <strain evidence="1">Prfri</strain>
        <tissue evidence="1">Muscle</tissue>
    </source>
</reference>
<accession>A0AA88PCH3</accession>
<comment type="caution">
    <text evidence="1">The sequence shown here is derived from an EMBL/GenBank/DDBJ whole genome shotgun (WGS) entry which is preliminary data.</text>
</comment>
<evidence type="ECO:0000313" key="2">
    <source>
        <dbReference type="Proteomes" id="UP001187343"/>
    </source>
</evidence>
<keyword evidence="2" id="KW-1185">Reference proteome</keyword>
<protein>
    <submittedName>
        <fullName evidence="1">Uncharacterized protein</fullName>
    </submittedName>
</protein>
<gene>
    <name evidence="1" type="ORF">Q8A67_020350</name>
</gene>
<sequence>MLVRGRLLPSERSNLSCHHVCRLPTYAGNVLFKSGRMTGELVVMTGEAEKAALMSHGRDSGSDESEFARCLNWRFASSRTDVEAIEANDLRRDLIEVNDNAAIRCTSESAEMIPMIYGTVSRVEKLDCSVQEEEIRVGVGPFVSG</sequence>
<evidence type="ECO:0000313" key="1">
    <source>
        <dbReference type="EMBL" id="KAK2876254.1"/>
    </source>
</evidence>